<sequence length="145" mass="15555">MASDSFKIVLDEDGNNVSEAKLPEYPQKTEALHEHLQGLSNKQQSANLTDREHGWRPPGDAVLACPWSGGRRGDANAIWNVGDCANKLAVYNDGYLDGGKKSHAFIACRGCQALACYKHLSLVAVLSSCHSLGGGDMMVCNQGSH</sequence>
<gene>
    <name evidence="1" type="ORF">PVAP13_2KG374205</name>
</gene>
<proteinExistence type="predicted"/>
<dbReference type="AlphaFoldDB" id="A0A8T0W838"/>
<name>A0A8T0W838_PANVG</name>
<evidence type="ECO:0000313" key="1">
    <source>
        <dbReference type="EMBL" id="KAG2644592.1"/>
    </source>
</evidence>
<evidence type="ECO:0000313" key="2">
    <source>
        <dbReference type="Proteomes" id="UP000823388"/>
    </source>
</evidence>
<organism evidence="1 2">
    <name type="scientific">Panicum virgatum</name>
    <name type="common">Blackwell switchgrass</name>
    <dbReference type="NCBI Taxonomy" id="38727"/>
    <lineage>
        <taxon>Eukaryota</taxon>
        <taxon>Viridiplantae</taxon>
        <taxon>Streptophyta</taxon>
        <taxon>Embryophyta</taxon>
        <taxon>Tracheophyta</taxon>
        <taxon>Spermatophyta</taxon>
        <taxon>Magnoliopsida</taxon>
        <taxon>Liliopsida</taxon>
        <taxon>Poales</taxon>
        <taxon>Poaceae</taxon>
        <taxon>PACMAD clade</taxon>
        <taxon>Panicoideae</taxon>
        <taxon>Panicodae</taxon>
        <taxon>Paniceae</taxon>
        <taxon>Panicinae</taxon>
        <taxon>Panicum</taxon>
        <taxon>Panicum sect. Hiantes</taxon>
    </lineage>
</organism>
<comment type="caution">
    <text evidence="1">The sequence shown here is derived from an EMBL/GenBank/DDBJ whole genome shotgun (WGS) entry which is preliminary data.</text>
</comment>
<accession>A0A8T0W838</accession>
<dbReference type="EMBL" id="CM029039">
    <property type="protein sequence ID" value="KAG2644592.1"/>
    <property type="molecule type" value="Genomic_DNA"/>
</dbReference>
<protein>
    <submittedName>
        <fullName evidence="1">Uncharacterized protein</fullName>
    </submittedName>
</protein>
<keyword evidence="2" id="KW-1185">Reference proteome</keyword>
<dbReference type="Proteomes" id="UP000823388">
    <property type="component" value="Chromosome 2K"/>
</dbReference>
<reference evidence="1 2" key="1">
    <citation type="submission" date="2020-05" db="EMBL/GenBank/DDBJ databases">
        <title>WGS assembly of Panicum virgatum.</title>
        <authorList>
            <person name="Lovell J.T."/>
            <person name="Jenkins J."/>
            <person name="Shu S."/>
            <person name="Juenger T.E."/>
            <person name="Schmutz J."/>
        </authorList>
    </citation>
    <scope>NUCLEOTIDE SEQUENCE [LARGE SCALE GENOMIC DNA]</scope>
    <source>
        <strain evidence="2">cv. AP13</strain>
    </source>
</reference>